<sequence length="523" mass="55796">MEAESALRRGNNNNNTAGGGENEGMNGGGANQSNKITVWDIRNETQELRDRATARKIGAKWIKGSRGAATDGKDAMEVLRYLEDDTTSLNTSANHYEDTSLHIASSSSEDSDGVLRGNARRSNRRRNKASNNNLGGDASPPPALVKVPRAAKRRGGGSHVDDDDGHDDKDTKSVVSSATVRLIRHMEREELEGDIDDFIVQNGPSGQMSLRRGGGATSPSAGGAKQRSLVSSLKAQQRPVNLTELMRLHISSRANEHPNGDTTVGQQGDEGQHWAPLGSSTTENDMLVVEGASSAAAFFSSSSSSSSDDPFSESTKEKRHHLSLSARRFGKFALRQNALLQGTEGAGDQNEQSLATSKSSSTPSSSSMSSLDFSPPLMNREELLGLRTDVGLSDRADISFLIGAEEAARGEECQGLSEDAVAELDAIKRRRALEEVEAAQRIEALQRQLFVDAHNERAVRVMKDAGAPIMEASQRPGDGKVSDAFIKKPRMGLRSRGGGGDGRLDPFGTNNRGGGGAIRPPGL</sequence>
<dbReference type="Proteomes" id="UP000051952">
    <property type="component" value="Unassembled WGS sequence"/>
</dbReference>
<feature type="region of interest" description="Disordered" evidence="1">
    <location>
        <begin position="1"/>
        <end position="36"/>
    </location>
</feature>
<dbReference type="EMBL" id="CYKH01002196">
    <property type="protein sequence ID" value="CUG93800.1"/>
    <property type="molecule type" value="Genomic_DNA"/>
</dbReference>
<accession>A0A0S4JXC3</accession>
<evidence type="ECO:0000313" key="2">
    <source>
        <dbReference type="EMBL" id="CUG93800.1"/>
    </source>
</evidence>
<keyword evidence="3" id="KW-1185">Reference proteome</keyword>
<gene>
    <name evidence="2" type="ORF">BSAL_44840</name>
</gene>
<feature type="compositionally biased region" description="Low complexity" evidence="1">
    <location>
        <begin position="353"/>
        <end position="374"/>
    </location>
</feature>
<proteinExistence type="predicted"/>
<organism evidence="2 3">
    <name type="scientific">Bodo saltans</name>
    <name type="common">Flagellated protozoan</name>
    <dbReference type="NCBI Taxonomy" id="75058"/>
    <lineage>
        <taxon>Eukaryota</taxon>
        <taxon>Discoba</taxon>
        <taxon>Euglenozoa</taxon>
        <taxon>Kinetoplastea</taxon>
        <taxon>Metakinetoplastina</taxon>
        <taxon>Eubodonida</taxon>
        <taxon>Bodonidae</taxon>
        <taxon>Bodo</taxon>
    </lineage>
</organism>
<dbReference type="VEuPathDB" id="TriTrypDB:BSAL_44840"/>
<feature type="region of interest" description="Disordered" evidence="1">
    <location>
        <begin position="252"/>
        <end position="279"/>
    </location>
</feature>
<evidence type="ECO:0000256" key="1">
    <source>
        <dbReference type="SAM" id="MobiDB-lite"/>
    </source>
</evidence>
<feature type="region of interest" description="Disordered" evidence="1">
    <location>
        <begin position="343"/>
        <end position="374"/>
    </location>
</feature>
<evidence type="ECO:0000313" key="3">
    <source>
        <dbReference type="Proteomes" id="UP000051952"/>
    </source>
</evidence>
<feature type="compositionally biased region" description="Gly residues" evidence="1">
    <location>
        <begin position="17"/>
        <end position="30"/>
    </location>
</feature>
<dbReference type="AlphaFoldDB" id="A0A0S4JXC3"/>
<feature type="region of interest" description="Disordered" evidence="1">
    <location>
        <begin position="299"/>
        <end position="322"/>
    </location>
</feature>
<reference evidence="3" key="1">
    <citation type="submission" date="2015-09" db="EMBL/GenBank/DDBJ databases">
        <authorList>
            <consortium name="Pathogen Informatics"/>
        </authorList>
    </citation>
    <scope>NUCLEOTIDE SEQUENCE [LARGE SCALE GENOMIC DNA]</scope>
    <source>
        <strain evidence="3">Lake Konstanz</strain>
    </source>
</reference>
<feature type="region of interest" description="Disordered" evidence="1">
    <location>
        <begin position="198"/>
        <end position="235"/>
    </location>
</feature>
<feature type="compositionally biased region" description="Basic residues" evidence="1">
    <location>
        <begin position="118"/>
        <end position="128"/>
    </location>
</feature>
<feature type="region of interest" description="Disordered" evidence="1">
    <location>
        <begin position="489"/>
        <end position="523"/>
    </location>
</feature>
<name>A0A0S4JXC3_BODSA</name>
<protein>
    <submittedName>
        <fullName evidence="2">Uncharacterized protein</fullName>
    </submittedName>
</protein>
<feature type="region of interest" description="Disordered" evidence="1">
    <location>
        <begin position="101"/>
        <end position="175"/>
    </location>
</feature>